<accession>A0ABQ8Y0A7</accession>
<sequence length="696" mass="80779">MSKTKKRIVKPLTINPKSQIKYLIKRPSTSPSRSHIIGTKSLGHKFKAQKKKNIHLKHQNKRLKRRVDHLEKKISSLITNQENFNLIFDNNDQINMEPLQELLLSLLDQTQKDHDLIFKQTQELHQMKTKYQKVQKDYSKSVHTVSKQKQKIKKSNTKQLKNKNKIEQIVLKNDQFKKEIDNLRDQLSEMAIQQDQMKIQNCQEQIDQLIEERGVLANQCSALTEQNQMLRNKLLNSQTKTRYSIDMFSEDESSFTSSCYTSPTMSASSPPSSPFTSSPLSSGFSPPRNQGSKLSTPIPLNSLKSVCSSSSPSNSTPLRMKTQQNIHKRKYINNKYLKSTQRVLFTQNTKTPIAQMKKLTFKKQNQSICTSRNHLPKNQEYCSSNIANNLANLLKSKQKVEIDHKISIQNEKENLKPKMPLNSQKNTNLSPPLKKIHKKKQTSTRKGSSILKKKNSKYNLLKDHEENLQFEIMRPTEEQTHPLSKVSTKFGQLENELNLFQRGKKPMKSKTRKKMIKKDLCKRSSPMPKNALKDQNSLKNRQIYSASNPKSQTNCFIIKNTTSKDANKKLFASKQGEVMRIKAKFIGHSDCDQNHQNLLNKNAKLTKKNRILEINRNSLLEFRQNSSKPLREFEIHKICLTKINKNQKKIPLQKFDLENCFMITGNNLFKIYSTKNLVELDLFIDYFQQLSTNFKK</sequence>
<gene>
    <name evidence="3" type="ORF">M0813_27105</name>
</gene>
<feature type="coiled-coil region" evidence="1">
    <location>
        <begin position="166"/>
        <end position="226"/>
    </location>
</feature>
<evidence type="ECO:0000256" key="2">
    <source>
        <dbReference type="SAM" id="MobiDB-lite"/>
    </source>
</evidence>
<dbReference type="Proteomes" id="UP001150062">
    <property type="component" value="Unassembled WGS sequence"/>
</dbReference>
<feature type="compositionally biased region" description="Polar residues" evidence="2">
    <location>
        <begin position="288"/>
        <end position="297"/>
    </location>
</feature>
<feature type="compositionally biased region" description="Low complexity" evidence="2">
    <location>
        <begin position="261"/>
        <end position="287"/>
    </location>
</feature>
<keyword evidence="1" id="KW-0175">Coiled coil</keyword>
<dbReference type="EMBL" id="JAOAOG010000239">
    <property type="protein sequence ID" value="KAJ6237543.1"/>
    <property type="molecule type" value="Genomic_DNA"/>
</dbReference>
<evidence type="ECO:0000313" key="3">
    <source>
        <dbReference type="EMBL" id="KAJ6237543.1"/>
    </source>
</evidence>
<name>A0ABQ8Y0A7_9EUKA</name>
<feature type="compositionally biased region" description="Polar residues" evidence="2">
    <location>
        <begin position="421"/>
        <end position="430"/>
    </location>
</feature>
<comment type="caution">
    <text evidence="3">The sequence shown here is derived from an EMBL/GenBank/DDBJ whole genome shotgun (WGS) entry which is preliminary data.</text>
</comment>
<feature type="coiled-coil region" evidence="1">
    <location>
        <begin position="53"/>
        <end position="80"/>
    </location>
</feature>
<proteinExistence type="predicted"/>
<evidence type="ECO:0000313" key="4">
    <source>
        <dbReference type="Proteomes" id="UP001150062"/>
    </source>
</evidence>
<keyword evidence="4" id="KW-1185">Reference proteome</keyword>
<reference evidence="3" key="1">
    <citation type="submission" date="2022-08" db="EMBL/GenBank/DDBJ databases">
        <title>Novel sulfate-reducing endosymbionts in the free-living metamonad Anaeramoeba.</title>
        <authorList>
            <person name="Jerlstrom-Hultqvist J."/>
            <person name="Cepicka I."/>
            <person name="Gallot-Lavallee L."/>
            <person name="Salas-Leiva D."/>
            <person name="Curtis B.A."/>
            <person name="Zahonova K."/>
            <person name="Pipaliya S."/>
            <person name="Dacks J."/>
            <person name="Roger A.J."/>
        </authorList>
    </citation>
    <scope>NUCLEOTIDE SEQUENCE</scope>
    <source>
        <strain evidence="3">Schooner1</strain>
    </source>
</reference>
<protein>
    <submittedName>
        <fullName evidence="3">Structural maintenance of chromosomes protein</fullName>
    </submittedName>
</protein>
<evidence type="ECO:0000256" key="1">
    <source>
        <dbReference type="SAM" id="Coils"/>
    </source>
</evidence>
<feature type="region of interest" description="Disordered" evidence="2">
    <location>
        <begin position="259"/>
        <end position="297"/>
    </location>
</feature>
<organism evidence="3 4">
    <name type="scientific">Anaeramoeba flamelloides</name>
    <dbReference type="NCBI Taxonomy" id="1746091"/>
    <lineage>
        <taxon>Eukaryota</taxon>
        <taxon>Metamonada</taxon>
        <taxon>Anaeramoebidae</taxon>
        <taxon>Anaeramoeba</taxon>
    </lineage>
</organism>
<feature type="region of interest" description="Disordered" evidence="2">
    <location>
        <begin position="417"/>
        <end position="454"/>
    </location>
</feature>
<feature type="compositionally biased region" description="Basic residues" evidence="2">
    <location>
        <begin position="434"/>
        <end position="443"/>
    </location>
</feature>